<dbReference type="InterPro" id="IPR050955">
    <property type="entry name" value="Plant_Biomass_Hydrol_Est"/>
</dbReference>
<dbReference type="EMBL" id="LR593887">
    <property type="protein sequence ID" value="VTS05828.1"/>
    <property type="molecule type" value="Genomic_DNA"/>
</dbReference>
<keyword evidence="3" id="KW-1185">Reference proteome</keyword>
<dbReference type="PANTHER" id="PTHR43037:SF1">
    <property type="entry name" value="BLL1128 PROTEIN"/>
    <property type="match status" value="1"/>
</dbReference>
<organism evidence="2">
    <name type="scientific">Tuwongella immobilis</name>
    <dbReference type="NCBI Taxonomy" id="692036"/>
    <lineage>
        <taxon>Bacteria</taxon>
        <taxon>Pseudomonadati</taxon>
        <taxon>Planctomycetota</taxon>
        <taxon>Planctomycetia</taxon>
        <taxon>Gemmatales</taxon>
        <taxon>Gemmataceae</taxon>
        <taxon>Tuwongella</taxon>
    </lineage>
</organism>
<evidence type="ECO:0008006" key="4">
    <source>
        <dbReference type="Google" id="ProtNLM"/>
    </source>
</evidence>
<dbReference type="RefSeq" id="WP_162659341.1">
    <property type="nucleotide sequence ID" value="NZ_LR593887.1"/>
</dbReference>
<accession>A0A6C2YTM1</accession>
<dbReference type="Proteomes" id="UP000464378">
    <property type="component" value="Chromosome"/>
</dbReference>
<evidence type="ECO:0000313" key="2">
    <source>
        <dbReference type="EMBL" id="VIP04232.1"/>
    </source>
</evidence>
<dbReference type="Gene3D" id="3.40.50.1820">
    <property type="entry name" value="alpha/beta hydrolase"/>
    <property type="match status" value="1"/>
</dbReference>
<dbReference type="InterPro" id="IPR029058">
    <property type="entry name" value="AB_hydrolase_fold"/>
</dbReference>
<dbReference type="EMBL" id="LR586016">
    <property type="protein sequence ID" value="VIP04232.1"/>
    <property type="molecule type" value="Genomic_DNA"/>
</dbReference>
<keyword evidence="1" id="KW-0732">Signal</keyword>
<evidence type="ECO:0000313" key="3">
    <source>
        <dbReference type="Proteomes" id="UP000464378"/>
    </source>
</evidence>
<evidence type="ECO:0000256" key="1">
    <source>
        <dbReference type="ARBA" id="ARBA00022729"/>
    </source>
</evidence>
<dbReference type="KEGG" id="tim:GMBLW1_49610"/>
<name>A0A6C2YTM1_9BACT</name>
<dbReference type="AlphaFoldDB" id="A0A6C2YTM1"/>
<gene>
    <name evidence="2" type="ORF">GMBLW1_49610</name>
</gene>
<protein>
    <recommendedName>
        <fullName evidence="4">Peptidase S9 prolyl oligopeptidase catalytic domain-containing protein</fullName>
    </recommendedName>
</protein>
<dbReference type="InParanoid" id="A0A6C2YTM1"/>
<dbReference type="SUPFAM" id="SSF53474">
    <property type="entry name" value="alpha/beta-Hydrolases"/>
    <property type="match status" value="1"/>
</dbReference>
<dbReference type="PANTHER" id="PTHR43037">
    <property type="entry name" value="UNNAMED PRODUCT-RELATED"/>
    <property type="match status" value="1"/>
</dbReference>
<reference evidence="2" key="1">
    <citation type="submission" date="2019-04" db="EMBL/GenBank/DDBJ databases">
        <authorList>
            <consortium name="Science for Life Laboratories"/>
        </authorList>
    </citation>
    <scope>NUCLEOTIDE SEQUENCE</scope>
    <source>
        <strain evidence="2">MBLW1</strain>
    </source>
</reference>
<sequence length="804" mass="90551">MIRSSRHLGIRTAFWGLMLVGMVLLALPDSGRADVVILKDGFTLYGKVGKEQTSYVDPVTGESILMAKAGGVNSIDDGCRVTIFSVHTKQIGEVDNPDLRANLVQFRTAFNRRLRRLSMPPDATFSDITPFTKDWRRTVKARFSRGHTTIDQQITIMTPYSVRIDSASHEWAANYLTQELGPEFILPLLKTHPDLAEPDGKANPEKRIKLFRFFLQATWYDLAQKELERLAKDAPDAKDRVEEGQKLLAQAIAERYVEEIEAAKLGGRHRVAQQLINQLPAENVENKLLVRIANLKGTYETSKSQLEQCQRHLSELPLAVSEPNEQFLVGAAKSILMELHLDTLDRLDLFLALADQAERDRKAGKSVIHLPGELLAAAVTGWLQGKNSTETKIPAARRLWRGRDFLLEYLRTGDRRSRDQLLTSYRSRMDALAFDELATMVPLLPPIDAEPLAADAVHTRKTGSLPGWSEGIEYALYLPPEYSPGRAYPLLIAMAHGSEQPDAMITRFRYHASKYGYILVAPKWTPGLGGGYGFSDEEQQSVLGVLQHVRRIAQVDSDRVFLTGVGEGGTLALDVAASHPDLFAGVAPMHPSIEWNRIMVEYWRNLQLVPTYLVTGNFGSDSAKALRRMIEEWMPRGYPGMHVIYKGRAAEWFPAEVPILFDWMNRKKRATAFPECGKPGEEFRALRTGDSRFYWISSDEINEKHTLDNLRPNGIPNPARFSGKAVLGANQINVTAFGVKQVTVWLSREMIDLTKPITIRVNGRLTWNNGNKPVQPDLQVMLEDLYKRGDRQRTYIARVDFDKP</sequence>
<proteinExistence type="predicted"/>